<dbReference type="SUPFAM" id="SSF51905">
    <property type="entry name" value="FAD/NAD(P)-binding domain"/>
    <property type="match status" value="1"/>
</dbReference>
<dbReference type="Gene3D" id="3.90.700.10">
    <property type="entry name" value="Succinate dehydrogenase/fumarate reductase flavoprotein, catalytic domain"/>
    <property type="match status" value="1"/>
</dbReference>
<dbReference type="GO" id="GO:0009435">
    <property type="term" value="P:NAD+ biosynthetic process"/>
    <property type="evidence" value="ECO:0007669"/>
    <property type="project" value="UniProtKB-UniPathway"/>
</dbReference>
<organism evidence="10">
    <name type="scientific">marine metagenome</name>
    <dbReference type="NCBI Taxonomy" id="408172"/>
    <lineage>
        <taxon>unclassified sequences</taxon>
        <taxon>metagenomes</taxon>
        <taxon>ecological metagenomes</taxon>
    </lineage>
</organism>
<comment type="pathway">
    <text evidence="2">Cofactor biosynthesis; NAD(+) biosynthesis; iminoaspartate from L-aspartate (oxidase route): step 1/1.</text>
</comment>
<evidence type="ECO:0000259" key="9">
    <source>
        <dbReference type="Pfam" id="PF00890"/>
    </source>
</evidence>
<evidence type="ECO:0000256" key="5">
    <source>
        <dbReference type="ARBA" id="ARBA00022630"/>
    </source>
</evidence>
<dbReference type="SUPFAM" id="SSF56425">
    <property type="entry name" value="Succinate dehydrogenase/fumarate reductase flavoprotein, catalytic domain"/>
    <property type="match status" value="1"/>
</dbReference>
<gene>
    <name evidence="10" type="ORF">METZ01_LOCUS149992</name>
</gene>
<feature type="non-terminal residue" evidence="10">
    <location>
        <position position="320"/>
    </location>
</feature>
<evidence type="ECO:0000256" key="7">
    <source>
        <dbReference type="ARBA" id="ARBA00022827"/>
    </source>
</evidence>
<comment type="similarity">
    <text evidence="3">Belongs to the FAD-dependent oxidoreductase 2 family. NadB subfamily.</text>
</comment>
<dbReference type="Pfam" id="PF00890">
    <property type="entry name" value="FAD_binding_2"/>
    <property type="match status" value="1"/>
</dbReference>
<evidence type="ECO:0000256" key="2">
    <source>
        <dbReference type="ARBA" id="ARBA00004950"/>
    </source>
</evidence>
<feature type="domain" description="FAD-dependent oxidoreductase 2 FAD-binding" evidence="9">
    <location>
        <begin position="8"/>
        <end position="318"/>
    </location>
</feature>
<evidence type="ECO:0000256" key="4">
    <source>
        <dbReference type="ARBA" id="ARBA00012173"/>
    </source>
</evidence>
<reference evidence="10" key="1">
    <citation type="submission" date="2018-05" db="EMBL/GenBank/DDBJ databases">
        <authorList>
            <person name="Lanie J.A."/>
            <person name="Ng W.-L."/>
            <person name="Kazmierczak K.M."/>
            <person name="Andrzejewski T.M."/>
            <person name="Davidsen T.M."/>
            <person name="Wayne K.J."/>
            <person name="Tettelin H."/>
            <person name="Glass J.I."/>
            <person name="Rusch D."/>
            <person name="Podicherti R."/>
            <person name="Tsui H.-C.T."/>
            <person name="Winkler M.E."/>
        </authorList>
    </citation>
    <scope>NUCLEOTIDE SEQUENCE</scope>
</reference>
<evidence type="ECO:0000256" key="1">
    <source>
        <dbReference type="ARBA" id="ARBA00001974"/>
    </source>
</evidence>
<proteinExistence type="inferred from homology"/>
<evidence type="ECO:0000256" key="8">
    <source>
        <dbReference type="ARBA" id="ARBA00023002"/>
    </source>
</evidence>
<dbReference type="PANTHER" id="PTHR42716:SF2">
    <property type="entry name" value="L-ASPARTATE OXIDASE, CHLOROPLASTIC"/>
    <property type="match status" value="1"/>
</dbReference>
<keyword evidence="6" id="KW-0662">Pyridine nucleotide biosynthesis</keyword>
<dbReference type="AlphaFoldDB" id="A0A382A6H2"/>
<dbReference type="UniPathway" id="UPA00253">
    <property type="reaction ID" value="UER00326"/>
</dbReference>
<name>A0A382A6H2_9ZZZZ</name>
<protein>
    <recommendedName>
        <fullName evidence="4">L-aspartate oxidase</fullName>
        <ecNumber evidence="4">1.4.3.16</ecNumber>
    </recommendedName>
</protein>
<sequence>MLKHVKTDILIIGSGLAGSIAALTAADEGKQVIIITKSKDLKSGNSPHAQGGIAYKGVKDSPKKLKGDILQAGAGHCWEPAVDWISAKGPNLVKKILIDKLNIAFDSKTGKGIGLQLTSEAAHSSKRIIYCADQTGDVIQNTILKKLRENPNITIYTNQTAIDLLTLSHHSCNSKDIYKKPTCFGVMTMDNQSGRIIPIYAKKTILATGGLGKIFLHSTNPEESTGDGIAMAWRAGARCFNLQYIQFHPTALYCDMDRFLVSEAVRGEGGILITNKQEEFMSKYHPLVNLAPRDIVSRAIYQTMLDTGHPCVYLDITSKS</sequence>
<keyword evidence="7" id="KW-0274">FAD</keyword>
<dbReference type="InterPro" id="IPR003953">
    <property type="entry name" value="FAD-dep_OxRdtase_2_FAD-bd"/>
</dbReference>
<dbReference type="InterPro" id="IPR005288">
    <property type="entry name" value="NadB"/>
</dbReference>
<evidence type="ECO:0000256" key="3">
    <source>
        <dbReference type="ARBA" id="ARBA00008562"/>
    </source>
</evidence>
<dbReference type="EC" id="1.4.3.16" evidence="4"/>
<dbReference type="InterPro" id="IPR036188">
    <property type="entry name" value="FAD/NAD-bd_sf"/>
</dbReference>
<keyword evidence="5" id="KW-0285">Flavoprotein</keyword>
<dbReference type="Gene3D" id="3.50.50.60">
    <property type="entry name" value="FAD/NAD(P)-binding domain"/>
    <property type="match status" value="2"/>
</dbReference>
<dbReference type="GO" id="GO:0008734">
    <property type="term" value="F:L-aspartate oxidase activity"/>
    <property type="evidence" value="ECO:0007669"/>
    <property type="project" value="UniProtKB-EC"/>
</dbReference>
<accession>A0A382A6H2</accession>
<dbReference type="InterPro" id="IPR027477">
    <property type="entry name" value="Succ_DH/fumarate_Rdtase_cat_sf"/>
</dbReference>
<evidence type="ECO:0000313" key="10">
    <source>
        <dbReference type="EMBL" id="SVA97138.1"/>
    </source>
</evidence>
<comment type="cofactor">
    <cofactor evidence="1">
        <name>FAD</name>
        <dbReference type="ChEBI" id="CHEBI:57692"/>
    </cofactor>
</comment>
<evidence type="ECO:0000256" key="6">
    <source>
        <dbReference type="ARBA" id="ARBA00022642"/>
    </source>
</evidence>
<dbReference type="PANTHER" id="PTHR42716">
    <property type="entry name" value="L-ASPARTATE OXIDASE"/>
    <property type="match status" value="1"/>
</dbReference>
<dbReference type="EMBL" id="UINC01024116">
    <property type="protein sequence ID" value="SVA97138.1"/>
    <property type="molecule type" value="Genomic_DNA"/>
</dbReference>
<keyword evidence="8" id="KW-0560">Oxidoreductase</keyword>